<protein>
    <submittedName>
        <fullName evidence="1">5132_t:CDS:1</fullName>
    </submittedName>
</protein>
<name>A0ABN7XDG2_GIGMA</name>
<feature type="non-terminal residue" evidence="1">
    <location>
        <position position="1"/>
    </location>
</feature>
<reference evidence="1 2" key="1">
    <citation type="submission" date="2021-06" db="EMBL/GenBank/DDBJ databases">
        <authorList>
            <person name="Kallberg Y."/>
            <person name="Tangrot J."/>
            <person name="Rosling A."/>
        </authorList>
    </citation>
    <scope>NUCLEOTIDE SEQUENCE [LARGE SCALE GENOMIC DNA]</scope>
    <source>
        <strain evidence="1 2">120-4 pot B 10/14</strain>
    </source>
</reference>
<evidence type="ECO:0000313" key="2">
    <source>
        <dbReference type="Proteomes" id="UP000789901"/>
    </source>
</evidence>
<organism evidence="1 2">
    <name type="scientific">Gigaspora margarita</name>
    <dbReference type="NCBI Taxonomy" id="4874"/>
    <lineage>
        <taxon>Eukaryota</taxon>
        <taxon>Fungi</taxon>
        <taxon>Fungi incertae sedis</taxon>
        <taxon>Mucoromycota</taxon>
        <taxon>Glomeromycotina</taxon>
        <taxon>Glomeromycetes</taxon>
        <taxon>Diversisporales</taxon>
        <taxon>Gigasporaceae</taxon>
        <taxon>Gigaspora</taxon>
    </lineage>
</organism>
<comment type="caution">
    <text evidence="1">The sequence shown here is derived from an EMBL/GenBank/DDBJ whole genome shotgun (WGS) entry which is preliminary data.</text>
</comment>
<gene>
    <name evidence="1" type="ORF">GMARGA_LOCUS42083</name>
</gene>
<dbReference type="EMBL" id="CAJVQB010121878">
    <property type="protein sequence ID" value="CAG8853262.1"/>
    <property type="molecule type" value="Genomic_DNA"/>
</dbReference>
<proteinExistence type="predicted"/>
<evidence type="ECO:0000313" key="1">
    <source>
        <dbReference type="EMBL" id="CAG8853262.1"/>
    </source>
</evidence>
<accession>A0ABN7XDG2</accession>
<sequence>PNGQWECRQLVKTQGSTGNFQTHLNSHGITKPTKAVEIIAQPTINEMFYCAARQNTHQKESINHAL</sequence>
<keyword evidence="2" id="KW-1185">Reference proteome</keyword>
<dbReference type="Proteomes" id="UP000789901">
    <property type="component" value="Unassembled WGS sequence"/>
</dbReference>
<feature type="non-terminal residue" evidence="1">
    <location>
        <position position="66"/>
    </location>
</feature>